<dbReference type="Proteomes" id="UP000078555">
    <property type="component" value="Unassembled WGS sequence"/>
</dbReference>
<dbReference type="EMBL" id="FLRD01000900">
    <property type="protein sequence ID" value="SBT55885.1"/>
    <property type="molecule type" value="Genomic_DNA"/>
</dbReference>
<keyword evidence="1" id="KW-0472">Membrane</keyword>
<evidence type="ECO:0000256" key="1">
    <source>
        <dbReference type="SAM" id="Phobius"/>
    </source>
</evidence>
<evidence type="ECO:0000313" key="2">
    <source>
        <dbReference type="EMBL" id="SBT55885.1"/>
    </source>
</evidence>
<evidence type="ECO:0000313" key="3">
    <source>
        <dbReference type="Proteomes" id="UP000078555"/>
    </source>
</evidence>
<keyword evidence="1" id="KW-0812">Transmembrane</keyword>
<feature type="transmembrane region" description="Helical" evidence="1">
    <location>
        <begin position="268"/>
        <end position="294"/>
    </location>
</feature>
<sequence length="351" mass="41183">MTNGEQDITSQCQFVDNSRAKQIYNKFDKICDDTSDSLKDFTEILNESEYCSSVTYNLENIKSKLKEILKENEKDTNVISFYGSIENVKKQCMCLKQWFYNEIIEEVKEQKNGYKLLKKCSINDKINRVTANVCKFRNLNFMEILKMKSIFDFYLFYYRNINDLTIEKKLNQYPKYFKKGFYEHCNSILKCLNNTIQSEYCDEFKEYHNYYNAFKVFLEGLIFYGKEGDGSDCDNGCVLGESLLKGKYLLELKEEIKRTKSKHSSTNYSTIAITVIFLVIGIVIGVFLISYYFFGITPPELWLRIRKLINKEAHANLDDETESNSLVTSEYLENNSKRKGYSISYKSAIYS</sequence>
<keyword evidence="1" id="KW-1133">Transmembrane helix</keyword>
<dbReference type="AlphaFoldDB" id="A0A1A9AI64"/>
<keyword evidence="3" id="KW-1185">Reference proteome</keyword>
<protein>
    <submittedName>
        <fullName evidence="2">PIR Superfamily Protein</fullName>
    </submittedName>
</protein>
<proteinExistence type="predicted"/>
<gene>
    <name evidence="2" type="ORF">POVWA1_073020</name>
</gene>
<reference evidence="3" key="1">
    <citation type="submission" date="2016-05" db="EMBL/GenBank/DDBJ databases">
        <authorList>
            <person name="Naeem Raeece"/>
        </authorList>
    </citation>
    <scope>NUCLEOTIDE SEQUENCE [LARGE SCALE GENOMIC DNA]</scope>
</reference>
<organism evidence="2 3">
    <name type="scientific">Plasmodium ovale wallikeri</name>
    <dbReference type="NCBI Taxonomy" id="864142"/>
    <lineage>
        <taxon>Eukaryota</taxon>
        <taxon>Sar</taxon>
        <taxon>Alveolata</taxon>
        <taxon>Apicomplexa</taxon>
        <taxon>Aconoidasida</taxon>
        <taxon>Haemosporida</taxon>
        <taxon>Plasmodiidae</taxon>
        <taxon>Plasmodium</taxon>
        <taxon>Plasmodium (Plasmodium)</taxon>
    </lineage>
</organism>
<name>A0A1A9AI64_PLAOA</name>
<accession>A0A1A9AI64</accession>